<feature type="repeat" description="Pumilio" evidence="2">
    <location>
        <begin position="571"/>
        <end position="606"/>
    </location>
</feature>
<feature type="region of interest" description="Disordered" evidence="3">
    <location>
        <begin position="98"/>
        <end position="170"/>
    </location>
</feature>
<feature type="domain" description="PUM-HD" evidence="4">
    <location>
        <begin position="514"/>
        <end position="859"/>
    </location>
</feature>
<dbReference type="InterPro" id="IPR011989">
    <property type="entry name" value="ARM-like"/>
</dbReference>
<feature type="repeat" description="Pumilio" evidence="2">
    <location>
        <begin position="607"/>
        <end position="643"/>
    </location>
</feature>
<protein>
    <submittedName>
        <fullName evidence="5">ARM repeat-containing protein</fullName>
    </submittedName>
</protein>
<comment type="caution">
    <text evidence="5">The sequence shown here is derived from an EMBL/GenBank/DDBJ whole genome shotgun (WGS) entry which is preliminary data.</text>
</comment>
<keyword evidence="1" id="KW-0677">Repeat</keyword>
<dbReference type="Gene3D" id="1.25.10.10">
    <property type="entry name" value="Leucine-rich Repeat Variant"/>
    <property type="match status" value="1"/>
</dbReference>
<dbReference type="STRING" id="71717.A0A4Y7TYQ8"/>
<proteinExistence type="predicted"/>
<feature type="compositionally biased region" description="Polar residues" evidence="3">
    <location>
        <begin position="319"/>
        <end position="356"/>
    </location>
</feature>
<feature type="repeat" description="Pumilio" evidence="2">
    <location>
        <begin position="796"/>
        <end position="833"/>
    </location>
</feature>
<dbReference type="Pfam" id="PF00806">
    <property type="entry name" value="PUF"/>
    <property type="match status" value="8"/>
</dbReference>
<keyword evidence="6" id="KW-1185">Reference proteome</keyword>
<dbReference type="SMART" id="SM00025">
    <property type="entry name" value="Pumilio"/>
    <property type="match status" value="8"/>
</dbReference>
<feature type="compositionally biased region" description="Polar residues" evidence="3">
    <location>
        <begin position="1"/>
        <end position="23"/>
    </location>
</feature>
<dbReference type="InterPro" id="IPR016024">
    <property type="entry name" value="ARM-type_fold"/>
</dbReference>
<evidence type="ECO:0000256" key="1">
    <source>
        <dbReference type="ARBA" id="ARBA00022737"/>
    </source>
</evidence>
<evidence type="ECO:0000313" key="5">
    <source>
        <dbReference type="EMBL" id="TEB39124.1"/>
    </source>
</evidence>
<dbReference type="InterPro" id="IPR033133">
    <property type="entry name" value="PUM-HD"/>
</dbReference>
<evidence type="ECO:0000313" key="6">
    <source>
        <dbReference type="Proteomes" id="UP000298030"/>
    </source>
</evidence>
<feature type="region of interest" description="Disordered" evidence="3">
    <location>
        <begin position="291"/>
        <end position="371"/>
    </location>
</feature>
<accession>A0A4Y7TYQ8</accession>
<dbReference type="PROSITE" id="PS50302">
    <property type="entry name" value="PUM"/>
    <property type="match status" value="8"/>
</dbReference>
<dbReference type="GO" id="GO:0003729">
    <property type="term" value="F:mRNA binding"/>
    <property type="evidence" value="ECO:0007669"/>
    <property type="project" value="TreeGrafter"/>
</dbReference>
<feature type="region of interest" description="Disordered" evidence="3">
    <location>
        <begin position="394"/>
        <end position="417"/>
    </location>
</feature>
<sequence length="963" mass="104879">MNSLEHTIPSNDNASPGGRQNSPPAFLDLADSAARLGTNIPDMTARVELKRQEHERQRAIQRRMFEDQMAVLEQQQAQELLSIPYEPSLAGQHIALSAPTTPPGASKKLGDPRAMSTQDKRKSVTYAPTVNLSPDLHTGPNTNGNGYARSAGAKSMPASRRTSASSHDEELAAHIQGLSLAGDRSTRASPIPAAVSASILLRGPGRFGDDEGARYASTYNAGLMLDEQLDQEMHSAYLRNALVEKSNKFALGPEDAMRNLPTSDDDKFHQYNGKLTASNAALDLAHVSQTSPRNHSEWPQFAGAPRISDGLGRSERRNVTNPNVTLSTPTDEIPQSSAGILSGTSPIIQQLSQGQAPLSRRSSPPSLLDSLTVNRSVPATPMGLPHNAAHLLQTSGSPLTPDLQALNGGTATPNSQLHDDIQASLSRMPSAGPDPASYNQVPHDDYDLDAFSIQNGADAGYVAYGYEGSRANINLGVGGMSPSNAYPAGQRYGLALGGRGAGPTDGKMNGLHGPKHKRNDVDREYNRFAGIRLEDLQGEIASLCKDQHGCRYLQKKLEEGVPEHRDMIFRETFAHFAELMTDPFGNYLCQKLLEYATDEQRNVICESVAQDLVNISLNMHGTRAVQKMIDFLSTRRQTDHRYNAQINSIIVALSLHVVVLIKDLNGNHVIQKCLNKLAPEDNQFIYNAVAQNCVEVATHRHGCCVLQRCIDHAAENQRIQLVNEITFNALTLVQDPYGNYVVQYILDLNDNRFSDAVIRQFLGNICALSVQKFSSNVIEKCVRVAEHGTRKLVIDELLNRSRLEKLLRDSYGNYCVQTALDYADPGQRALLVEGIRPVLPLIRNTPYGKRIQNKLQRIQNAQGGGRHLNQSLANNLNDIYTTPPLYGMPQGQQGFGQSHLPQLHGMQGQSIDNYVLQNSPGLGPGLAPTPFAGATFPNVSPFAGAGLGGMNDPYQRSGYAYGI</sequence>
<dbReference type="GO" id="GO:0005737">
    <property type="term" value="C:cytoplasm"/>
    <property type="evidence" value="ECO:0007669"/>
    <property type="project" value="TreeGrafter"/>
</dbReference>
<dbReference type="CDD" id="cd07920">
    <property type="entry name" value="Pumilio"/>
    <property type="match status" value="1"/>
</dbReference>
<dbReference type="InterPro" id="IPR033712">
    <property type="entry name" value="Pumilio_RNA-bd"/>
</dbReference>
<feature type="compositionally biased region" description="Low complexity" evidence="3">
    <location>
        <begin position="357"/>
        <end position="371"/>
    </location>
</feature>
<dbReference type="GO" id="GO:0010608">
    <property type="term" value="P:post-transcriptional regulation of gene expression"/>
    <property type="evidence" value="ECO:0007669"/>
    <property type="project" value="TreeGrafter"/>
</dbReference>
<evidence type="ECO:0000256" key="3">
    <source>
        <dbReference type="SAM" id="MobiDB-lite"/>
    </source>
</evidence>
<feature type="repeat" description="Pumilio" evidence="2">
    <location>
        <begin position="535"/>
        <end position="570"/>
    </location>
</feature>
<dbReference type="AlphaFoldDB" id="A0A4Y7TYQ8"/>
<reference evidence="5 6" key="1">
    <citation type="journal article" date="2019" name="Nat. Ecol. Evol.">
        <title>Megaphylogeny resolves global patterns of mushroom evolution.</title>
        <authorList>
            <person name="Varga T."/>
            <person name="Krizsan K."/>
            <person name="Foldi C."/>
            <person name="Dima B."/>
            <person name="Sanchez-Garcia M."/>
            <person name="Sanchez-Ramirez S."/>
            <person name="Szollosi G.J."/>
            <person name="Szarkandi J.G."/>
            <person name="Papp V."/>
            <person name="Albert L."/>
            <person name="Andreopoulos W."/>
            <person name="Angelini C."/>
            <person name="Antonin V."/>
            <person name="Barry K.W."/>
            <person name="Bougher N.L."/>
            <person name="Buchanan P."/>
            <person name="Buyck B."/>
            <person name="Bense V."/>
            <person name="Catcheside P."/>
            <person name="Chovatia M."/>
            <person name="Cooper J."/>
            <person name="Damon W."/>
            <person name="Desjardin D."/>
            <person name="Finy P."/>
            <person name="Geml J."/>
            <person name="Haridas S."/>
            <person name="Hughes K."/>
            <person name="Justo A."/>
            <person name="Karasinski D."/>
            <person name="Kautmanova I."/>
            <person name="Kiss B."/>
            <person name="Kocsube S."/>
            <person name="Kotiranta H."/>
            <person name="LaButti K.M."/>
            <person name="Lechner B.E."/>
            <person name="Liimatainen K."/>
            <person name="Lipzen A."/>
            <person name="Lukacs Z."/>
            <person name="Mihaltcheva S."/>
            <person name="Morgado L.N."/>
            <person name="Niskanen T."/>
            <person name="Noordeloos M.E."/>
            <person name="Ohm R.A."/>
            <person name="Ortiz-Santana B."/>
            <person name="Ovrebo C."/>
            <person name="Racz N."/>
            <person name="Riley R."/>
            <person name="Savchenko A."/>
            <person name="Shiryaev A."/>
            <person name="Soop K."/>
            <person name="Spirin V."/>
            <person name="Szebenyi C."/>
            <person name="Tomsovsky M."/>
            <person name="Tulloss R.E."/>
            <person name="Uehling J."/>
            <person name="Grigoriev I.V."/>
            <person name="Vagvolgyi C."/>
            <person name="Papp T."/>
            <person name="Martin F.M."/>
            <person name="Miettinen O."/>
            <person name="Hibbett D.S."/>
            <person name="Nagy L.G."/>
        </authorList>
    </citation>
    <scope>NUCLEOTIDE SEQUENCE [LARGE SCALE GENOMIC DNA]</scope>
    <source>
        <strain evidence="5 6">FP101781</strain>
    </source>
</reference>
<feature type="region of interest" description="Disordered" evidence="3">
    <location>
        <begin position="1"/>
        <end position="25"/>
    </location>
</feature>
<organism evidence="5 6">
    <name type="scientific">Coprinellus micaceus</name>
    <name type="common">Glistening ink-cap mushroom</name>
    <name type="synonym">Coprinus micaceus</name>
    <dbReference type="NCBI Taxonomy" id="71717"/>
    <lineage>
        <taxon>Eukaryota</taxon>
        <taxon>Fungi</taxon>
        <taxon>Dikarya</taxon>
        <taxon>Basidiomycota</taxon>
        <taxon>Agaricomycotina</taxon>
        <taxon>Agaricomycetes</taxon>
        <taxon>Agaricomycetidae</taxon>
        <taxon>Agaricales</taxon>
        <taxon>Agaricineae</taxon>
        <taxon>Psathyrellaceae</taxon>
        <taxon>Coprinellus</taxon>
    </lineage>
</organism>
<dbReference type="SUPFAM" id="SSF48371">
    <property type="entry name" value="ARM repeat"/>
    <property type="match status" value="1"/>
</dbReference>
<gene>
    <name evidence="5" type="ORF">FA13DRAFT_442705</name>
</gene>
<feature type="repeat" description="Pumilio" evidence="2">
    <location>
        <begin position="724"/>
        <end position="759"/>
    </location>
</feature>
<dbReference type="Proteomes" id="UP000298030">
    <property type="component" value="Unassembled WGS sequence"/>
</dbReference>
<feature type="repeat" description="Pumilio" evidence="2">
    <location>
        <begin position="760"/>
        <end position="795"/>
    </location>
</feature>
<dbReference type="PROSITE" id="PS50303">
    <property type="entry name" value="PUM_HD"/>
    <property type="match status" value="1"/>
</dbReference>
<evidence type="ECO:0000259" key="4">
    <source>
        <dbReference type="PROSITE" id="PS50303"/>
    </source>
</evidence>
<dbReference type="PANTHER" id="PTHR12537">
    <property type="entry name" value="RNA BINDING PROTEIN PUMILIO-RELATED"/>
    <property type="match status" value="1"/>
</dbReference>
<name>A0A4Y7TYQ8_COPMI</name>
<feature type="repeat" description="Pumilio" evidence="2">
    <location>
        <begin position="652"/>
        <end position="687"/>
    </location>
</feature>
<dbReference type="EMBL" id="QPFP01000002">
    <property type="protein sequence ID" value="TEB39124.1"/>
    <property type="molecule type" value="Genomic_DNA"/>
</dbReference>
<feature type="compositionally biased region" description="Polar residues" evidence="3">
    <location>
        <begin position="407"/>
        <end position="416"/>
    </location>
</feature>
<dbReference type="InterPro" id="IPR001313">
    <property type="entry name" value="Pumilio_RNA-bd_rpt"/>
</dbReference>
<dbReference type="OrthoDB" id="668540at2759"/>
<dbReference type="PANTHER" id="PTHR12537:SF13">
    <property type="entry name" value="PUMILIO HOMOLOGY DOMAIN FAMILY MEMBER 4"/>
    <property type="match status" value="1"/>
</dbReference>
<dbReference type="FunFam" id="1.25.10.10:FF:000237">
    <property type="entry name" value="Pumilio homolog 9"/>
    <property type="match status" value="1"/>
</dbReference>
<feature type="repeat" description="Pumilio" evidence="2">
    <location>
        <begin position="688"/>
        <end position="723"/>
    </location>
</feature>
<evidence type="ECO:0000256" key="2">
    <source>
        <dbReference type="PROSITE-ProRule" id="PRU00317"/>
    </source>
</evidence>